<proteinExistence type="predicted"/>
<dbReference type="RefSeq" id="XP_002678306.1">
    <property type="nucleotide sequence ID" value="XM_002678260.1"/>
</dbReference>
<keyword evidence="2" id="KW-0732">Signal</keyword>
<feature type="chain" id="PRO_5003037415" evidence="2">
    <location>
        <begin position="26"/>
        <end position="542"/>
    </location>
</feature>
<accession>D2VBY9</accession>
<evidence type="ECO:0000313" key="3">
    <source>
        <dbReference type="EMBL" id="EFC45562.1"/>
    </source>
</evidence>
<dbReference type="GeneID" id="8857179"/>
<reference evidence="3 4" key="1">
    <citation type="journal article" date="2010" name="Cell">
        <title>The genome of Naegleria gruberi illuminates early eukaryotic versatility.</title>
        <authorList>
            <person name="Fritz-Laylin L.K."/>
            <person name="Prochnik S.E."/>
            <person name="Ginger M.L."/>
            <person name="Dacks J.B."/>
            <person name="Carpenter M.L."/>
            <person name="Field M.C."/>
            <person name="Kuo A."/>
            <person name="Paredez A."/>
            <person name="Chapman J."/>
            <person name="Pham J."/>
            <person name="Shu S."/>
            <person name="Neupane R."/>
            <person name="Cipriano M."/>
            <person name="Mancuso J."/>
            <person name="Tu H."/>
            <person name="Salamov A."/>
            <person name="Lindquist E."/>
            <person name="Shapiro H."/>
            <person name="Lucas S."/>
            <person name="Grigoriev I.V."/>
            <person name="Cande W.Z."/>
            <person name="Fulton C."/>
            <person name="Rokhsar D.S."/>
            <person name="Dawson S.C."/>
        </authorList>
    </citation>
    <scope>NUCLEOTIDE SEQUENCE [LARGE SCALE GENOMIC DNA]</scope>
    <source>
        <strain evidence="3 4">NEG-M</strain>
    </source>
</reference>
<dbReference type="InParanoid" id="D2VBY9"/>
<evidence type="ECO:0000313" key="4">
    <source>
        <dbReference type="Proteomes" id="UP000006671"/>
    </source>
</evidence>
<feature type="transmembrane region" description="Helical" evidence="1">
    <location>
        <begin position="350"/>
        <end position="367"/>
    </location>
</feature>
<evidence type="ECO:0000256" key="2">
    <source>
        <dbReference type="SAM" id="SignalP"/>
    </source>
</evidence>
<dbReference type="AlphaFoldDB" id="D2VBY9"/>
<keyword evidence="1" id="KW-1133">Transmembrane helix</keyword>
<name>D2VBY9_NAEGR</name>
<feature type="transmembrane region" description="Helical" evidence="1">
    <location>
        <begin position="459"/>
        <end position="486"/>
    </location>
</feature>
<dbReference type="EMBL" id="GG738862">
    <property type="protein sequence ID" value="EFC45562.1"/>
    <property type="molecule type" value="Genomic_DNA"/>
</dbReference>
<feature type="transmembrane region" description="Helical" evidence="1">
    <location>
        <begin position="507"/>
        <end position="529"/>
    </location>
</feature>
<protein>
    <submittedName>
        <fullName evidence="3">Predicted protein</fullName>
    </submittedName>
</protein>
<dbReference type="Proteomes" id="UP000006671">
    <property type="component" value="Unassembled WGS sequence"/>
</dbReference>
<dbReference type="KEGG" id="ngr:NAEGRDRAFT_66385"/>
<feature type="transmembrane region" description="Helical" evidence="1">
    <location>
        <begin position="379"/>
        <end position="402"/>
    </location>
</feature>
<dbReference type="VEuPathDB" id="AmoebaDB:NAEGRDRAFT_66385"/>
<sequence length="542" mass="62713">MGKLRLSTRLFQSSLFLLLVLCVLSNQQQLQQENWYDSLSDSWVDAYVSSYLNAYMWKTSSLASTTIQSRDGLIQYLRGTNHTAGQSQQSVKIGVLYHKVDLEHVKNMWQQVKEFYGWTSDMDTFKYSFLTVDDMDFTCRQFHAFDDFDIVVTSEEYFYKIVRVFRTGNRKDNGIWYTYEDFQSYSIVPIKILQIAKEPNIYSIVNYLESRIDSNCTNSSVIYQHDSTEEIIYKIISNSLNGTIYENSDFQRFVKKFSPNSLILSSNSVEDLKSLLISRLNYGSSSSNYYQNFKTFLRPNCTQCLNDFCASVSFIQTDYWIVPSTVMVILYFAALFLSKAFLTPSIKRRLLIPYLPFIIVYIESQYLSPILNYCSRGRLLILGFVINWYLITYGLTIIRLYLLRNMYTLISKSKFSNIRIQKILSGDLIGIVLTGGLSFLITCFISLPFYFVFLPQDQYLFSSIFIGISVVLGSLLSLLGVVIDIITNRKKFSKKGISYYIFFDDPFMIRIELLSLAMITILVVILGTLNLYGIPVSLYSCE</sequence>
<keyword evidence="4" id="KW-1185">Reference proteome</keyword>
<keyword evidence="1" id="KW-0472">Membrane</keyword>
<feature type="signal peptide" evidence="2">
    <location>
        <begin position="1"/>
        <end position="25"/>
    </location>
</feature>
<organism evidence="4">
    <name type="scientific">Naegleria gruberi</name>
    <name type="common">Amoeba</name>
    <dbReference type="NCBI Taxonomy" id="5762"/>
    <lineage>
        <taxon>Eukaryota</taxon>
        <taxon>Discoba</taxon>
        <taxon>Heterolobosea</taxon>
        <taxon>Tetramitia</taxon>
        <taxon>Eutetramitia</taxon>
        <taxon>Vahlkampfiidae</taxon>
        <taxon>Naegleria</taxon>
    </lineage>
</organism>
<feature type="transmembrane region" description="Helical" evidence="1">
    <location>
        <begin position="319"/>
        <end position="338"/>
    </location>
</feature>
<gene>
    <name evidence="3" type="ORF">NAEGRDRAFT_66385</name>
</gene>
<keyword evidence="1" id="KW-0812">Transmembrane</keyword>
<feature type="transmembrane region" description="Helical" evidence="1">
    <location>
        <begin position="423"/>
        <end position="453"/>
    </location>
</feature>
<evidence type="ECO:0000256" key="1">
    <source>
        <dbReference type="SAM" id="Phobius"/>
    </source>
</evidence>